<feature type="transmembrane region" description="Helical" evidence="8">
    <location>
        <begin position="259"/>
        <end position="281"/>
    </location>
</feature>
<evidence type="ECO:0000256" key="3">
    <source>
        <dbReference type="ARBA" id="ARBA00022679"/>
    </source>
</evidence>
<feature type="transmembrane region" description="Helical" evidence="8">
    <location>
        <begin position="81"/>
        <end position="100"/>
    </location>
</feature>
<evidence type="ECO:0000256" key="7">
    <source>
        <dbReference type="ARBA" id="ARBA00024033"/>
    </source>
</evidence>
<organism evidence="9 10">
    <name type="scientific">Microbacterium koreense</name>
    <dbReference type="NCBI Taxonomy" id="323761"/>
    <lineage>
        <taxon>Bacteria</taxon>
        <taxon>Bacillati</taxon>
        <taxon>Actinomycetota</taxon>
        <taxon>Actinomycetes</taxon>
        <taxon>Micrococcales</taxon>
        <taxon>Microbacteriaceae</taxon>
        <taxon>Microbacterium</taxon>
    </lineage>
</organism>
<comment type="subcellular location">
    <subcellularLocation>
        <location evidence="1">Cell membrane</location>
        <topology evidence="1">Multi-pass membrane protein</topology>
    </subcellularLocation>
</comment>
<comment type="caution">
    <text evidence="9">The sequence shown here is derived from an EMBL/GenBank/DDBJ whole genome shotgun (WGS) entry which is preliminary data.</text>
</comment>
<feature type="transmembrane region" description="Helical" evidence="8">
    <location>
        <begin position="151"/>
        <end position="175"/>
    </location>
</feature>
<feature type="transmembrane region" description="Helical" evidence="8">
    <location>
        <begin position="112"/>
        <end position="145"/>
    </location>
</feature>
<dbReference type="RefSeq" id="WP_378753099.1">
    <property type="nucleotide sequence ID" value="NZ_JBHSSV010000013.1"/>
</dbReference>
<keyword evidence="4 8" id="KW-0812">Transmembrane</keyword>
<dbReference type="EMBL" id="JBHTIM010000001">
    <property type="protein sequence ID" value="MFD0782031.1"/>
    <property type="molecule type" value="Genomic_DNA"/>
</dbReference>
<protein>
    <submittedName>
        <fullName evidence="9">Glycosyltransferase 87 family protein</fullName>
    </submittedName>
</protein>
<accession>A0ABW2ZTM9</accession>
<feature type="transmembrane region" description="Helical" evidence="8">
    <location>
        <begin position="367"/>
        <end position="390"/>
    </location>
</feature>
<evidence type="ECO:0000256" key="8">
    <source>
        <dbReference type="SAM" id="Phobius"/>
    </source>
</evidence>
<reference evidence="10" key="1">
    <citation type="journal article" date="2019" name="Int. J. Syst. Evol. Microbiol.">
        <title>The Global Catalogue of Microorganisms (GCM) 10K type strain sequencing project: providing services to taxonomists for standard genome sequencing and annotation.</title>
        <authorList>
            <consortium name="The Broad Institute Genomics Platform"/>
            <consortium name="The Broad Institute Genome Sequencing Center for Infectious Disease"/>
            <person name="Wu L."/>
            <person name="Ma J."/>
        </authorList>
    </citation>
    <scope>NUCLEOTIDE SEQUENCE [LARGE SCALE GENOMIC DNA]</scope>
    <source>
        <strain evidence="10">CCUG 50754</strain>
    </source>
</reference>
<feature type="transmembrane region" description="Helical" evidence="8">
    <location>
        <begin position="313"/>
        <end position="330"/>
    </location>
</feature>
<feature type="transmembrane region" description="Helical" evidence="8">
    <location>
        <begin position="182"/>
        <end position="203"/>
    </location>
</feature>
<keyword evidence="6 8" id="KW-0472">Membrane</keyword>
<keyword evidence="2" id="KW-1003">Cell membrane</keyword>
<evidence type="ECO:0000256" key="6">
    <source>
        <dbReference type="ARBA" id="ARBA00023136"/>
    </source>
</evidence>
<evidence type="ECO:0000256" key="1">
    <source>
        <dbReference type="ARBA" id="ARBA00004651"/>
    </source>
</evidence>
<feature type="transmembrane region" description="Helical" evidence="8">
    <location>
        <begin position="6"/>
        <end position="25"/>
    </location>
</feature>
<evidence type="ECO:0000256" key="2">
    <source>
        <dbReference type="ARBA" id="ARBA00022475"/>
    </source>
</evidence>
<name>A0ABW2ZTM9_9MICO</name>
<comment type="similarity">
    <text evidence="7">Belongs to the glycosyltransferase 87 family.</text>
</comment>
<evidence type="ECO:0000313" key="9">
    <source>
        <dbReference type="EMBL" id="MFD0782031.1"/>
    </source>
</evidence>
<keyword evidence="3" id="KW-0808">Transferase</keyword>
<dbReference type="InterPro" id="IPR018584">
    <property type="entry name" value="GT87"/>
</dbReference>
<evidence type="ECO:0000313" key="10">
    <source>
        <dbReference type="Proteomes" id="UP001597042"/>
    </source>
</evidence>
<dbReference type="Pfam" id="PF09594">
    <property type="entry name" value="GT87"/>
    <property type="match status" value="1"/>
</dbReference>
<evidence type="ECO:0000256" key="4">
    <source>
        <dbReference type="ARBA" id="ARBA00022692"/>
    </source>
</evidence>
<dbReference type="Proteomes" id="UP001597042">
    <property type="component" value="Unassembled WGS sequence"/>
</dbReference>
<keyword evidence="5 8" id="KW-1133">Transmembrane helix</keyword>
<feature type="transmembrane region" description="Helical" evidence="8">
    <location>
        <begin position="337"/>
        <end position="355"/>
    </location>
</feature>
<gene>
    <name evidence="9" type="ORF">ACFQZV_12080</name>
</gene>
<sequence>MTRRAWLWGVFLVVHVLVAVAGFVMPNQPMGDTYLVYEPWALQAVGGQGIPGVTQPWIYPAVALVPLVVALGLAGPLGYEIAWAVLVTAIDALVFALLVARGRSRARVRAAWYWLAFVLALGPVGIYRLDAITAPLAVAACLWLIGRPVVASVLLTAATWIKVWPAALLAAAFLAMRRRWTLAVTAVATSAVIVGVATLAGGWTHVFGFVSEQTSRGLQIEAPVSSFYLWQAVAGVEGSFVYYDRDVLTYQVAGPSVDVVIAVMTPLLGIVMAAVLVLGAVKAARGASFVRLFPPLALSLVLTLIVVNKVGSPQYLTWLIAPLVFALVIDRSRWRTFAGWALATALLTQVVYPLSYLEVLMVDSFAVAVLTLRNGMLVALLVWAVVRVVAVPTRPGAGIRLSSKRSPSHRRSS</sequence>
<keyword evidence="10" id="KW-1185">Reference proteome</keyword>
<proteinExistence type="inferred from homology"/>
<evidence type="ECO:0000256" key="5">
    <source>
        <dbReference type="ARBA" id="ARBA00022989"/>
    </source>
</evidence>
<feature type="transmembrane region" description="Helical" evidence="8">
    <location>
        <begin position="288"/>
        <end position="307"/>
    </location>
</feature>